<proteinExistence type="predicted"/>
<evidence type="ECO:0000313" key="3">
    <source>
        <dbReference type="Proteomes" id="UP000024635"/>
    </source>
</evidence>
<evidence type="ECO:0000256" key="1">
    <source>
        <dbReference type="SAM" id="MobiDB-lite"/>
    </source>
</evidence>
<dbReference type="EMBL" id="JARK01001340">
    <property type="protein sequence ID" value="EYC31335.1"/>
    <property type="molecule type" value="Genomic_DNA"/>
</dbReference>
<gene>
    <name evidence="2" type="primary">Acey_s0004.g2101</name>
    <name evidence="2" type="ORF">Y032_0004g2101</name>
</gene>
<feature type="region of interest" description="Disordered" evidence="1">
    <location>
        <begin position="47"/>
        <end position="83"/>
    </location>
</feature>
<keyword evidence="3" id="KW-1185">Reference proteome</keyword>
<protein>
    <submittedName>
        <fullName evidence="2">Uncharacterized protein</fullName>
    </submittedName>
</protein>
<comment type="caution">
    <text evidence="2">The sequence shown here is derived from an EMBL/GenBank/DDBJ whole genome shotgun (WGS) entry which is preliminary data.</text>
</comment>
<dbReference type="Proteomes" id="UP000024635">
    <property type="component" value="Unassembled WGS sequence"/>
</dbReference>
<dbReference type="AlphaFoldDB" id="A0A016VV96"/>
<reference evidence="3" key="1">
    <citation type="journal article" date="2015" name="Nat. Genet.">
        <title>The genome and transcriptome of the zoonotic hookworm Ancylostoma ceylanicum identify infection-specific gene families.</title>
        <authorList>
            <person name="Schwarz E.M."/>
            <person name="Hu Y."/>
            <person name="Antoshechkin I."/>
            <person name="Miller M.M."/>
            <person name="Sternberg P.W."/>
            <person name="Aroian R.V."/>
        </authorList>
    </citation>
    <scope>NUCLEOTIDE SEQUENCE</scope>
    <source>
        <strain evidence="3">HY135</strain>
    </source>
</reference>
<accession>A0A016VV96</accession>
<name>A0A016VV96_9BILA</name>
<feature type="region of interest" description="Disordered" evidence="1">
    <location>
        <begin position="1"/>
        <end position="20"/>
    </location>
</feature>
<evidence type="ECO:0000313" key="2">
    <source>
        <dbReference type="EMBL" id="EYC31335.1"/>
    </source>
</evidence>
<organism evidence="2 3">
    <name type="scientific">Ancylostoma ceylanicum</name>
    <dbReference type="NCBI Taxonomy" id="53326"/>
    <lineage>
        <taxon>Eukaryota</taxon>
        <taxon>Metazoa</taxon>
        <taxon>Ecdysozoa</taxon>
        <taxon>Nematoda</taxon>
        <taxon>Chromadorea</taxon>
        <taxon>Rhabditida</taxon>
        <taxon>Rhabditina</taxon>
        <taxon>Rhabditomorpha</taxon>
        <taxon>Strongyloidea</taxon>
        <taxon>Ancylostomatidae</taxon>
        <taxon>Ancylostomatinae</taxon>
        <taxon>Ancylostoma</taxon>
    </lineage>
</organism>
<sequence>MISSDNCAVEQQVEPPSPRPLFELGEQVSTFCKSRTCCLHPPTFCSPPGSSRRAAVRRDLPDVLQSAGSSRRAAVRRDPYNTF</sequence>